<dbReference type="AlphaFoldDB" id="A0A0N4Y292"/>
<feature type="signal peptide" evidence="1">
    <location>
        <begin position="1"/>
        <end position="17"/>
    </location>
</feature>
<dbReference type="PANTHER" id="PTHR34401">
    <property type="entry name" value="PROTEIN CBG12388-RELATED"/>
    <property type="match status" value="1"/>
</dbReference>
<gene>
    <name evidence="2" type="ORF">NBR_LOCUS9811</name>
</gene>
<evidence type="ECO:0000256" key="1">
    <source>
        <dbReference type="SAM" id="SignalP"/>
    </source>
</evidence>
<dbReference type="EMBL" id="UYSL01020202">
    <property type="protein sequence ID" value="VDL73400.1"/>
    <property type="molecule type" value="Genomic_DNA"/>
</dbReference>
<keyword evidence="1" id="KW-0732">Signal</keyword>
<reference evidence="4" key="1">
    <citation type="submission" date="2017-02" db="UniProtKB">
        <authorList>
            <consortium name="WormBaseParasite"/>
        </authorList>
    </citation>
    <scope>IDENTIFICATION</scope>
</reference>
<proteinExistence type="predicted"/>
<sequence>MMRVLLASALLFVASDAQMIRQCTCDELKPCHADADTFFKCGNPCRHHVTAVGLPYDALHQCFEDMREQIGGGVECLVGIYQNACANDGAPHMVPKRYIETFKLAFLSRIKSMLSRTGVLNDIIALFKQTKKFWSCKMRCVAKSAGNCKKKNRCGTLDPPDNELVEMYLNCAIQNGNSITIASCIGRGFHPSGREIDTNPRFSEALRRSLPVGNEMTKTVDHRQTMDDDLTEPMIKLLLLVSALLLVVTDAQLIRQCTCKELMPCGNVNADTFLRCGNRCQSKSGFAALCLSKSHEMLVDLTEPSGKPTNFRKVQCKPPNFRKIQSKSDFAALCLGPVSTTLSKSH</sequence>
<dbReference type="WBParaSite" id="NBR_0000981001-mRNA-1">
    <property type="protein sequence ID" value="NBR_0000981001-mRNA-1"/>
    <property type="gene ID" value="NBR_0000981001"/>
</dbReference>
<organism evidence="4">
    <name type="scientific">Nippostrongylus brasiliensis</name>
    <name type="common">Rat hookworm</name>
    <dbReference type="NCBI Taxonomy" id="27835"/>
    <lineage>
        <taxon>Eukaryota</taxon>
        <taxon>Metazoa</taxon>
        <taxon>Ecdysozoa</taxon>
        <taxon>Nematoda</taxon>
        <taxon>Chromadorea</taxon>
        <taxon>Rhabditida</taxon>
        <taxon>Rhabditina</taxon>
        <taxon>Rhabditomorpha</taxon>
        <taxon>Strongyloidea</taxon>
        <taxon>Heligmosomidae</taxon>
        <taxon>Nippostrongylus</taxon>
    </lineage>
</organism>
<protein>
    <submittedName>
        <fullName evidence="4">DB domain-containing protein</fullName>
    </submittedName>
</protein>
<dbReference type="STRING" id="27835.A0A0N4Y292"/>
<accession>A0A0N4Y292</accession>
<name>A0A0N4Y292_NIPBR</name>
<evidence type="ECO:0000313" key="2">
    <source>
        <dbReference type="EMBL" id="VDL73400.1"/>
    </source>
</evidence>
<keyword evidence="3" id="KW-1185">Reference proteome</keyword>
<dbReference type="Proteomes" id="UP000271162">
    <property type="component" value="Unassembled WGS sequence"/>
</dbReference>
<reference evidence="2 3" key="2">
    <citation type="submission" date="2018-11" db="EMBL/GenBank/DDBJ databases">
        <authorList>
            <consortium name="Pathogen Informatics"/>
        </authorList>
    </citation>
    <scope>NUCLEOTIDE SEQUENCE [LARGE SCALE GENOMIC DNA]</scope>
</reference>
<feature type="chain" id="PRO_5043125199" evidence="1">
    <location>
        <begin position="18"/>
        <end position="346"/>
    </location>
</feature>
<evidence type="ECO:0000313" key="3">
    <source>
        <dbReference type="Proteomes" id="UP000271162"/>
    </source>
</evidence>
<evidence type="ECO:0000313" key="4">
    <source>
        <dbReference type="WBParaSite" id="NBR_0000981001-mRNA-1"/>
    </source>
</evidence>
<dbReference type="PANTHER" id="PTHR34401:SF3">
    <property type="entry name" value="DB DOMAIN-CONTAINING PROTEIN"/>
    <property type="match status" value="1"/>
</dbReference>